<feature type="compositionally biased region" description="Basic and acidic residues" evidence="1">
    <location>
        <begin position="193"/>
        <end position="207"/>
    </location>
</feature>
<protein>
    <submittedName>
        <fullName evidence="2">Uncharacterized protein</fullName>
    </submittedName>
</protein>
<evidence type="ECO:0000256" key="1">
    <source>
        <dbReference type="SAM" id="MobiDB-lite"/>
    </source>
</evidence>
<feature type="region of interest" description="Disordered" evidence="1">
    <location>
        <begin position="250"/>
        <end position="282"/>
    </location>
</feature>
<name>A0ABN8MQF3_9CNID</name>
<evidence type="ECO:0000313" key="2">
    <source>
        <dbReference type="EMBL" id="CAH3030367.1"/>
    </source>
</evidence>
<dbReference type="EMBL" id="CALNXI010000630">
    <property type="protein sequence ID" value="CAH3030367.1"/>
    <property type="molecule type" value="Genomic_DNA"/>
</dbReference>
<gene>
    <name evidence="2" type="ORF">PEVE_00037886</name>
</gene>
<organism evidence="2 3">
    <name type="scientific">Porites evermanni</name>
    <dbReference type="NCBI Taxonomy" id="104178"/>
    <lineage>
        <taxon>Eukaryota</taxon>
        <taxon>Metazoa</taxon>
        <taxon>Cnidaria</taxon>
        <taxon>Anthozoa</taxon>
        <taxon>Hexacorallia</taxon>
        <taxon>Scleractinia</taxon>
        <taxon>Fungiina</taxon>
        <taxon>Poritidae</taxon>
        <taxon>Porites</taxon>
    </lineage>
</organism>
<feature type="region of interest" description="Disordered" evidence="1">
    <location>
        <begin position="176"/>
        <end position="207"/>
    </location>
</feature>
<feature type="compositionally biased region" description="Basic and acidic residues" evidence="1">
    <location>
        <begin position="116"/>
        <end position="125"/>
    </location>
</feature>
<feature type="region of interest" description="Disordered" evidence="1">
    <location>
        <begin position="101"/>
        <end position="128"/>
    </location>
</feature>
<dbReference type="Proteomes" id="UP001159427">
    <property type="component" value="Unassembled WGS sequence"/>
</dbReference>
<feature type="compositionally biased region" description="Low complexity" evidence="1">
    <location>
        <begin position="180"/>
        <end position="191"/>
    </location>
</feature>
<reference evidence="2 3" key="1">
    <citation type="submission" date="2022-05" db="EMBL/GenBank/DDBJ databases">
        <authorList>
            <consortium name="Genoscope - CEA"/>
            <person name="William W."/>
        </authorList>
    </citation>
    <scope>NUCLEOTIDE SEQUENCE [LARGE SCALE GENOMIC DNA]</scope>
</reference>
<accession>A0ABN8MQF3</accession>
<proteinExistence type="predicted"/>
<evidence type="ECO:0000313" key="3">
    <source>
        <dbReference type="Proteomes" id="UP001159427"/>
    </source>
</evidence>
<comment type="caution">
    <text evidence="2">The sequence shown here is derived from an EMBL/GenBank/DDBJ whole genome shotgun (WGS) entry which is preliminary data.</text>
</comment>
<sequence>MSVQRACYQVSGPKIARDASSRRATNFYHTPLTAVYTNGTLVSSTTRAAYTKPFSQPKIMSPGNCSSTQRSNYVTSLSIIPKEKIPQVVILPSIDRDITVPSARSVSPKNPVPTSGDKKIRESRTNAKASKLPAKKYISCLHTSLSTEWRKDSVDQESYGEDKAQRTSLQIECNNKTKSTRTTASAAPSISRVGDKNYSKAVPHRTDPDLSGPFLDCKNCEENTGMNNQTVRVQRLPASGKSFTIKDIIHHDEKPRSGKNTSAVSAPRGLGQPTRQGLRPRMLPKSRFRVKIQKCHHKSVNISDAHDCTVDNKEKILEKESRSVVVQEKSPQRSFSLQRLNF</sequence>
<keyword evidence="3" id="KW-1185">Reference proteome</keyword>